<feature type="domain" description="Fas-associated factor 1/2-like UAS" evidence="3">
    <location>
        <begin position="97"/>
        <end position="231"/>
    </location>
</feature>
<dbReference type="Gene3D" id="3.40.30.10">
    <property type="entry name" value="Glutaredoxin"/>
    <property type="match status" value="1"/>
</dbReference>
<reference evidence="4 5" key="1">
    <citation type="journal article" date="2023" name="Insect Mol. Biol.">
        <title>Genome sequencing provides insights into the evolution of gene families encoding plant cell wall-degrading enzymes in longhorned beetles.</title>
        <authorList>
            <person name="Shin N.R."/>
            <person name="Okamura Y."/>
            <person name="Kirsch R."/>
            <person name="Pauchet Y."/>
        </authorList>
    </citation>
    <scope>NUCLEOTIDE SEQUENCE [LARGE SCALE GENOMIC DNA]</scope>
    <source>
        <strain evidence="4">EAD_L_NR</strain>
    </source>
</reference>
<feature type="transmembrane region" description="Helical" evidence="1">
    <location>
        <begin position="481"/>
        <end position="501"/>
    </location>
</feature>
<dbReference type="SUPFAM" id="SSF54236">
    <property type="entry name" value="Ubiquitin-like"/>
    <property type="match status" value="1"/>
</dbReference>
<dbReference type="Proteomes" id="UP001159042">
    <property type="component" value="Unassembled WGS sequence"/>
</dbReference>
<feature type="transmembrane region" description="Helical" evidence="1">
    <location>
        <begin position="453"/>
        <end position="475"/>
    </location>
</feature>
<dbReference type="InterPro" id="IPR031962">
    <property type="entry name" value="DUF4781"/>
</dbReference>
<sequence>MDKEDCELTFSLVYGNREDSVQLSERDSVEKLKARIQALYGISPDKQVIDGWRSTPNDDNSTLQDCAETDSITRLVIKSAEGTSEDEEMEVEAAVSFITKVMNKYDNTTIQFHACKLRDAINEACMRRALCLYLHNEKDKFSTILCENLRRPEVIEILTRNFFFLGYDVEERHFQSALLKALHRCRDLSSLIPMVEAGIAAAVCVVPIQDSVTIFSCIRGKVSNKDFLVALSNTENFLIVENQQEKNLEELREITGSENDIGSTNYQKLMADMLGDRDWDRFEEDQHEYLKKKIAFALLGPPQKEEGYERKDIKKVQALYESILKSNNEITKYPGRVEVAFIYNCTEPLPSEKMSRAKKYKEYNPNTDVMPLPIFALRRCHGSVNPCRIFIDNIGRTYQTWHDYIVKNKFHQCEMILPLNGRYEINEKGEVLLERHLSPACGVDSKLLQGADYLSTAGGLISGGIFVAAAIPTIAVAPAALIAGGVIGLGVGIYSMGRSAYTLYDRKKHKETLTFANSEARGAYLSILAGSLGFVGAGATVAVSQLASVGVNIGQGAGAAIKTIGFVNIGASGVSMLNSGYDVIDNWIQENKATSLLTIIQLKSSILFFGNVIHHVDSKDIDEVQAKTMQSYQESLRNNRLRKPLLILQKTAQEEGTKQHNEQTLIISPVVKIPSKDEILAVLGLEDDYTSGKSISFTITDDDEIKLNNHTLDLSEVLNINARDTSVFLSGYFMMTDLTPKDEAFISDLISQLVQVPIPDRQVFTIYVTRLLHCFSNEHKTNILNALAFILKQVTSSIEQTLDEIFNQSKYLRLVDVAVCFFGKKSQRLKDRWRTWLSTRKDEFYLAFFEHVDEEEVDELEFFEKAVDMCYQASSLTKDSEEELRNYFFNWLARQVYDNQERMERAWRKRKGSSSQPREKVPCSVCGGYFYRTSKNK</sequence>
<evidence type="ECO:0008006" key="6">
    <source>
        <dbReference type="Google" id="ProtNLM"/>
    </source>
</evidence>
<keyword evidence="1" id="KW-0472">Membrane</keyword>
<keyword evidence="5" id="KW-1185">Reference proteome</keyword>
<accession>A0AAV8WIM9</accession>
<keyword evidence="1" id="KW-1133">Transmembrane helix</keyword>
<comment type="caution">
    <text evidence="4">The sequence shown here is derived from an EMBL/GenBank/DDBJ whole genome shotgun (WGS) entry which is preliminary data.</text>
</comment>
<name>A0AAV8WIM9_9CUCU</name>
<feature type="domain" description="DUF4781" evidence="2">
    <location>
        <begin position="373"/>
        <end position="665"/>
    </location>
</feature>
<evidence type="ECO:0000313" key="5">
    <source>
        <dbReference type="Proteomes" id="UP001159042"/>
    </source>
</evidence>
<proteinExistence type="predicted"/>
<keyword evidence="1" id="KW-0812">Transmembrane</keyword>
<dbReference type="InterPro" id="IPR029071">
    <property type="entry name" value="Ubiquitin-like_domsf"/>
</dbReference>
<dbReference type="AlphaFoldDB" id="A0AAV8WIM9"/>
<dbReference type="PANTHER" id="PTHR21115:SF0">
    <property type="entry name" value="GH06117P-RELATED"/>
    <property type="match status" value="1"/>
</dbReference>
<dbReference type="PANTHER" id="PTHR21115">
    <property type="entry name" value="GH06117P-RELATED"/>
    <property type="match status" value="1"/>
</dbReference>
<dbReference type="Gene3D" id="3.10.20.90">
    <property type="entry name" value="Phosphatidylinositol 3-kinase Catalytic Subunit, Chain A, domain 1"/>
    <property type="match status" value="1"/>
</dbReference>
<dbReference type="Pfam" id="PF21021">
    <property type="entry name" value="FAF1"/>
    <property type="match status" value="1"/>
</dbReference>
<evidence type="ECO:0000259" key="3">
    <source>
        <dbReference type="Pfam" id="PF21021"/>
    </source>
</evidence>
<organism evidence="4 5">
    <name type="scientific">Exocentrus adspersus</name>
    <dbReference type="NCBI Taxonomy" id="1586481"/>
    <lineage>
        <taxon>Eukaryota</taxon>
        <taxon>Metazoa</taxon>
        <taxon>Ecdysozoa</taxon>
        <taxon>Arthropoda</taxon>
        <taxon>Hexapoda</taxon>
        <taxon>Insecta</taxon>
        <taxon>Pterygota</taxon>
        <taxon>Neoptera</taxon>
        <taxon>Endopterygota</taxon>
        <taxon>Coleoptera</taxon>
        <taxon>Polyphaga</taxon>
        <taxon>Cucujiformia</taxon>
        <taxon>Chrysomeloidea</taxon>
        <taxon>Cerambycidae</taxon>
        <taxon>Lamiinae</taxon>
        <taxon>Acanthocinini</taxon>
        <taxon>Exocentrus</taxon>
    </lineage>
</organism>
<protein>
    <recommendedName>
        <fullName evidence="6">DUF4781 domain-containing protein</fullName>
    </recommendedName>
</protein>
<evidence type="ECO:0000259" key="2">
    <source>
        <dbReference type="Pfam" id="PF16013"/>
    </source>
</evidence>
<dbReference type="EMBL" id="JANEYG010000001">
    <property type="protein sequence ID" value="KAJ8926030.1"/>
    <property type="molecule type" value="Genomic_DNA"/>
</dbReference>
<dbReference type="Pfam" id="PF16013">
    <property type="entry name" value="DUF4781"/>
    <property type="match status" value="1"/>
</dbReference>
<gene>
    <name evidence="4" type="ORF">NQ315_009885</name>
</gene>
<evidence type="ECO:0000313" key="4">
    <source>
        <dbReference type="EMBL" id="KAJ8926030.1"/>
    </source>
</evidence>
<evidence type="ECO:0000256" key="1">
    <source>
        <dbReference type="SAM" id="Phobius"/>
    </source>
</evidence>
<dbReference type="InterPro" id="IPR049483">
    <property type="entry name" value="FAF1_2-like_UAS"/>
</dbReference>
<feature type="transmembrane region" description="Helical" evidence="1">
    <location>
        <begin position="522"/>
        <end position="543"/>
    </location>
</feature>